<evidence type="ECO:0000313" key="1">
    <source>
        <dbReference type="EMBL" id="XCG63950.1"/>
    </source>
</evidence>
<organism evidence="1">
    <name type="scientific">Nakamurella sp. A5-74</name>
    <dbReference type="NCBI Taxonomy" id="3158264"/>
    <lineage>
        <taxon>Bacteria</taxon>
        <taxon>Bacillati</taxon>
        <taxon>Actinomycetota</taxon>
        <taxon>Actinomycetes</taxon>
        <taxon>Nakamurellales</taxon>
        <taxon>Nakamurellaceae</taxon>
        <taxon>Nakamurella</taxon>
    </lineage>
</organism>
<protein>
    <submittedName>
        <fullName evidence="1">DUF3375 domain-containing protein</fullName>
    </submittedName>
</protein>
<dbReference type="RefSeq" id="WP_353649565.1">
    <property type="nucleotide sequence ID" value="NZ_CP159218.1"/>
</dbReference>
<name>A0AAU8DRP0_9ACTN</name>
<sequence length="485" mass="54299">MEHDRIASLRTHSAAWRLLRADSAPLVLSVLGVAFVVDNARSLPETELMARLDDQLHALNQDAASPAYPRSAHEYLDTWCDTEHGWLRKYYPEKSDEPHYDATSDLEKAYAWVVGLEARSFVGTASRLQTVIELLRQMVHGASVDPAGRIAALTDRRAEIDAELARAEAGLDPPLDRTALADRYQHFTATARDLLADFREVEENFRALDRATRERIAGWEGSKGDLLDELLGDRNSIAASDQGRSFQAFYEFLLSRSSQEELTELLDKLTELDQISVDRSVRHVHYGWMDAAERTQQTVRTLSEQLRRFLDDKVWLENRRVMDLLRSIERSALVLREQPRPAVETELDAVAPRINLALSRPLYAPSMTASFADTQVLASTSVVDPTVLFDQFHVDSAELAGLTRAALRRRDQVSLSQLLHDHPPEQGLAEILGYLGLDEDDFEVVGDPSAPPSAVPIVDDAGNDRVVGVPEVTFVRRRAVRGAHP</sequence>
<dbReference type="Pfam" id="PF11855">
    <property type="entry name" value="DUF3375"/>
    <property type="match status" value="1"/>
</dbReference>
<dbReference type="AlphaFoldDB" id="A0AAU8DRP0"/>
<accession>A0AAU8DRP0</accession>
<proteinExistence type="predicted"/>
<gene>
    <name evidence="1" type="ORF">ABLG96_00950</name>
</gene>
<dbReference type="EMBL" id="CP159218">
    <property type="protein sequence ID" value="XCG63950.1"/>
    <property type="molecule type" value="Genomic_DNA"/>
</dbReference>
<dbReference type="InterPro" id="IPR021804">
    <property type="entry name" value="DUF3375"/>
</dbReference>
<reference evidence="1" key="1">
    <citation type="submission" date="2024-05" db="EMBL/GenBank/DDBJ databases">
        <authorList>
            <person name="Cai S.Y."/>
            <person name="Jin L.M."/>
            <person name="Li H.R."/>
        </authorList>
    </citation>
    <scope>NUCLEOTIDE SEQUENCE</scope>
    <source>
        <strain evidence="1">A5-74</strain>
    </source>
</reference>